<name>A0A1I0IWF4_9ACTN</name>
<keyword evidence="10" id="KW-1185">Reference proteome</keyword>
<sequence length="306" mass="33240">MSIVGSDGSRTAHDTGPQADQLGDYLARIGRTPLLTAEEEFALAGRVAAGRSAARLLAAGGARPGLEELAADGQAAREHLIRANLRLVVAVAKRYAYRGMSWADVVQDGNLGLIEAVERFDHTRGHRFATCATWWIRKYIQQGLEYAHTMRLPIGVQDELGRLARAESEVAQRLGRTPTEDELAAHLGEKAAKLVLLRRISQGCVSLDLAPGDLVEDPGGPAPVESAEREALKDVLTELVAGLAPRQAMIVRMRFGLAGQDEHTPRQIADRMGVTPHWVRQLERESLARLCRRGTRAGLTAWTGLG</sequence>
<evidence type="ECO:0000256" key="5">
    <source>
        <dbReference type="ARBA" id="ARBA00023163"/>
    </source>
</evidence>
<protein>
    <recommendedName>
        <fullName evidence="6">RNA polymerase sigma factor</fullName>
    </recommendedName>
</protein>
<dbReference type="InterPro" id="IPR007624">
    <property type="entry name" value="RNA_pol_sigma70_r3"/>
</dbReference>
<dbReference type="InterPro" id="IPR009042">
    <property type="entry name" value="RNA_pol_sigma70_r1_2"/>
</dbReference>
<evidence type="ECO:0000256" key="4">
    <source>
        <dbReference type="ARBA" id="ARBA00023125"/>
    </source>
</evidence>
<evidence type="ECO:0000256" key="1">
    <source>
        <dbReference type="ARBA" id="ARBA00007788"/>
    </source>
</evidence>
<dbReference type="InterPro" id="IPR000943">
    <property type="entry name" value="RNA_pol_sigma70"/>
</dbReference>
<dbReference type="RefSeq" id="WP_177240721.1">
    <property type="nucleotide sequence ID" value="NZ_FOHX01000005.1"/>
</dbReference>
<dbReference type="Gene3D" id="1.20.120.1810">
    <property type="match status" value="1"/>
</dbReference>
<feature type="domain" description="RNA polymerase sigma-70" evidence="8">
    <location>
        <begin position="264"/>
        <end position="290"/>
    </location>
</feature>
<dbReference type="PANTHER" id="PTHR30603:SF60">
    <property type="entry name" value="RNA POLYMERASE SIGMA FACTOR RPOD"/>
    <property type="match status" value="1"/>
</dbReference>
<dbReference type="GO" id="GO:0006352">
    <property type="term" value="P:DNA-templated transcription initiation"/>
    <property type="evidence" value="ECO:0007669"/>
    <property type="project" value="InterPro"/>
</dbReference>
<dbReference type="Pfam" id="PF04545">
    <property type="entry name" value="Sigma70_r4"/>
    <property type="match status" value="1"/>
</dbReference>
<dbReference type="InterPro" id="IPR013325">
    <property type="entry name" value="RNA_pol_sigma_r2"/>
</dbReference>
<dbReference type="PRINTS" id="PR00046">
    <property type="entry name" value="SIGMA70FCT"/>
</dbReference>
<keyword evidence="3 6" id="KW-0731">Sigma factor</keyword>
<evidence type="ECO:0000313" key="9">
    <source>
        <dbReference type="EMBL" id="SEU01636.1"/>
    </source>
</evidence>
<evidence type="ECO:0000259" key="7">
    <source>
        <dbReference type="PROSITE" id="PS00715"/>
    </source>
</evidence>
<dbReference type="Pfam" id="PF04542">
    <property type="entry name" value="Sigma70_r2"/>
    <property type="match status" value="1"/>
</dbReference>
<dbReference type="PANTHER" id="PTHR30603">
    <property type="entry name" value="RNA POLYMERASE SIGMA FACTOR RPO"/>
    <property type="match status" value="1"/>
</dbReference>
<feature type="domain" description="RNA polymerase sigma-70" evidence="7">
    <location>
        <begin position="104"/>
        <end position="117"/>
    </location>
</feature>
<dbReference type="EMBL" id="FOHX01000005">
    <property type="protein sequence ID" value="SEU01636.1"/>
    <property type="molecule type" value="Genomic_DNA"/>
</dbReference>
<dbReference type="SUPFAM" id="SSF88946">
    <property type="entry name" value="Sigma2 domain of RNA polymerase sigma factors"/>
    <property type="match status" value="1"/>
</dbReference>
<keyword evidence="4 6" id="KW-0238">DNA-binding</keyword>
<comment type="function">
    <text evidence="6">Sigma factors are initiation factors that promote the attachment of RNA polymerase to specific initiation sites and are then released.</text>
</comment>
<dbReference type="AlphaFoldDB" id="A0A1I0IWF4"/>
<dbReference type="NCBIfam" id="TIGR02937">
    <property type="entry name" value="sigma70-ECF"/>
    <property type="match status" value="1"/>
</dbReference>
<evidence type="ECO:0000259" key="8">
    <source>
        <dbReference type="PROSITE" id="PS00716"/>
    </source>
</evidence>
<dbReference type="InterPro" id="IPR036388">
    <property type="entry name" value="WH-like_DNA-bd_sf"/>
</dbReference>
<gene>
    <name evidence="9" type="ORF">SAMN05421811_105241</name>
</gene>
<dbReference type="PROSITE" id="PS00716">
    <property type="entry name" value="SIGMA70_2"/>
    <property type="match status" value="1"/>
</dbReference>
<reference evidence="9 10" key="1">
    <citation type="submission" date="2016-10" db="EMBL/GenBank/DDBJ databases">
        <authorList>
            <person name="de Groot N.N."/>
        </authorList>
    </citation>
    <scope>NUCLEOTIDE SEQUENCE [LARGE SCALE GENOMIC DNA]</scope>
    <source>
        <strain evidence="9 10">CGMCC 4.5598</strain>
    </source>
</reference>
<dbReference type="Pfam" id="PF04539">
    <property type="entry name" value="Sigma70_r3"/>
    <property type="match status" value="1"/>
</dbReference>
<dbReference type="SUPFAM" id="SSF88659">
    <property type="entry name" value="Sigma3 and sigma4 domains of RNA polymerase sigma factors"/>
    <property type="match status" value="2"/>
</dbReference>
<accession>A0A1I0IWF4</accession>
<evidence type="ECO:0000256" key="3">
    <source>
        <dbReference type="ARBA" id="ARBA00023082"/>
    </source>
</evidence>
<dbReference type="GO" id="GO:0016987">
    <property type="term" value="F:sigma factor activity"/>
    <property type="evidence" value="ECO:0007669"/>
    <property type="project" value="UniProtKB-KW"/>
</dbReference>
<dbReference type="STRING" id="568860.SAMN05421811_105241"/>
<dbReference type="InterPro" id="IPR013324">
    <property type="entry name" value="RNA_pol_sigma_r3/r4-like"/>
</dbReference>
<comment type="similarity">
    <text evidence="1 6">Belongs to the sigma-70 factor family.</text>
</comment>
<dbReference type="InterPro" id="IPR007630">
    <property type="entry name" value="RNA_pol_sigma70_r4"/>
</dbReference>
<dbReference type="Proteomes" id="UP000199361">
    <property type="component" value="Unassembled WGS sequence"/>
</dbReference>
<organism evidence="9 10">
    <name type="scientific">Nonomuraea wenchangensis</name>
    <dbReference type="NCBI Taxonomy" id="568860"/>
    <lineage>
        <taxon>Bacteria</taxon>
        <taxon>Bacillati</taxon>
        <taxon>Actinomycetota</taxon>
        <taxon>Actinomycetes</taxon>
        <taxon>Streptosporangiales</taxon>
        <taxon>Streptosporangiaceae</taxon>
        <taxon>Nonomuraea</taxon>
    </lineage>
</organism>
<proteinExistence type="inferred from homology"/>
<evidence type="ECO:0000256" key="6">
    <source>
        <dbReference type="RuleBase" id="RU362124"/>
    </source>
</evidence>
<dbReference type="Pfam" id="PF00140">
    <property type="entry name" value="Sigma70_r1_2"/>
    <property type="match status" value="1"/>
</dbReference>
<keyword evidence="5 6" id="KW-0804">Transcription</keyword>
<dbReference type="InterPro" id="IPR007627">
    <property type="entry name" value="RNA_pol_sigma70_r2"/>
</dbReference>
<keyword evidence="2 6" id="KW-0805">Transcription regulation</keyword>
<dbReference type="GO" id="GO:0003677">
    <property type="term" value="F:DNA binding"/>
    <property type="evidence" value="ECO:0007669"/>
    <property type="project" value="UniProtKB-KW"/>
</dbReference>
<evidence type="ECO:0000313" key="10">
    <source>
        <dbReference type="Proteomes" id="UP000199361"/>
    </source>
</evidence>
<evidence type="ECO:0000256" key="2">
    <source>
        <dbReference type="ARBA" id="ARBA00023015"/>
    </source>
</evidence>
<dbReference type="InterPro" id="IPR014284">
    <property type="entry name" value="RNA_pol_sigma-70_dom"/>
</dbReference>
<dbReference type="Gene3D" id="1.10.10.10">
    <property type="entry name" value="Winged helix-like DNA-binding domain superfamily/Winged helix DNA-binding domain"/>
    <property type="match status" value="2"/>
</dbReference>
<dbReference type="PROSITE" id="PS00715">
    <property type="entry name" value="SIGMA70_1"/>
    <property type="match status" value="1"/>
</dbReference>
<dbReference type="InterPro" id="IPR050239">
    <property type="entry name" value="Sigma-70_RNA_pol_init_factors"/>
</dbReference>